<reference evidence="1 2" key="1">
    <citation type="submission" date="2024-01" db="EMBL/GenBank/DDBJ databases">
        <title>Complete genome of Cladobotryum mycophilum ATHUM6906.</title>
        <authorList>
            <person name="Christinaki A.C."/>
            <person name="Myridakis A.I."/>
            <person name="Kouvelis V.N."/>
        </authorList>
    </citation>
    <scope>NUCLEOTIDE SEQUENCE [LARGE SCALE GENOMIC DNA]</scope>
    <source>
        <strain evidence="1 2">ATHUM6906</strain>
    </source>
</reference>
<evidence type="ECO:0000313" key="2">
    <source>
        <dbReference type="Proteomes" id="UP001338125"/>
    </source>
</evidence>
<dbReference type="Gene3D" id="1.25.40.20">
    <property type="entry name" value="Ankyrin repeat-containing domain"/>
    <property type="match status" value="1"/>
</dbReference>
<dbReference type="Gene3D" id="2.120.10.70">
    <property type="entry name" value="Fucose-specific lectin"/>
    <property type="match status" value="1"/>
</dbReference>
<accession>A0ABR0SHA9</accession>
<dbReference type="SUPFAM" id="SSF48403">
    <property type="entry name" value="Ankyrin repeat"/>
    <property type="match status" value="1"/>
</dbReference>
<comment type="caution">
    <text evidence="1">The sequence shown here is derived from an EMBL/GenBank/DDBJ whole genome shotgun (WGS) entry which is preliminary data.</text>
</comment>
<evidence type="ECO:0008006" key="3">
    <source>
        <dbReference type="Google" id="ProtNLM"/>
    </source>
</evidence>
<dbReference type="EMBL" id="JAVFKD010000014">
    <property type="protein sequence ID" value="KAK5991384.1"/>
    <property type="molecule type" value="Genomic_DNA"/>
</dbReference>
<dbReference type="SUPFAM" id="SSF89372">
    <property type="entry name" value="Fucose-specific lectin"/>
    <property type="match status" value="1"/>
</dbReference>
<dbReference type="InterPro" id="IPR036770">
    <property type="entry name" value="Ankyrin_rpt-contain_sf"/>
</dbReference>
<gene>
    <name evidence="1" type="ORF">PT974_09665</name>
</gene>
<protein>
    <recommendedName>
        <fullName evidence="3">Fucose-specific lectin</fullName>
    </recommendedName>
</protein>
<sequence length="513" mass="56681">MQITTMHVLTPVRLKILETGRLGPPLSATRPFEASFLPKPNAVPTNFAAKAEPTSDIPAMSKLQQIAQWLSAGGASVSIDEKNTFFYHEEDGILWVRTWTGHEYSDPITIAENVRKDTPVVAILDQAHESNTLQCYTNPGEDAEEDEPWSQQDLGLGNVKVHPRSQLAMDTTANEAIIFYQDTDGFMSTVQGSDKNWRVTRLPGGSVLPGTPLAHFSAGQKEYLFHATNDRTIHHLVRQVRQGEWKDELFSPATIDSDDCKLAIAEENEPGKSGLMVFAVGDGKLHIVTPKDESMRQLGYVQDGEYRSMGRQERSTYGYQWDPYGYRPAVNVGDLRVVKMLPTSCDGIVTDETTSQLPNKSICLPTPLTAAGSGHLETVKLRDKLKDIVLEEGNGIALVATAYSPASIVEAKLAVISKRHIGILKGFIQYDLSFVNMPDDRLGITPLYMAANEGQRGLMGYLLSLENIQPNVRMKKGDTPLDIFTQYLRVSDVNIGQNSQDNKGASYLIRAVE</sequence>
<keyword evidence="2" id="KW-1185">Reference proteome</keyword>
<name>A0ABR0SHA9_9HYPO</name>
<organism evidence="1 2">
    <name type="scientific">Cladobotryum mycophilum</name>
    <dbReference type="NCBI Taxonomy" id="491253"/>
    <lineage>
        <taxon>Eukaryota</taxon>
        <taxon>Fungi</taxon>
        <taxon>Dikarya</taxon>
        <taxon>Ascomycota</taxon>
        <taxon>Pezizomycotina</taxon>
        <taxon>Sordariomycetes</taxon>
        <taxon>Hypocreomycetidae</taxon>
        <taxon>Hypocreales</taxon>
        <taxon>Hypocreaceae</taxon>
        <taxon>Cladobotryum</taxon>
    </lineage>
</organism>
<dbReference type="Proteomes" id="UP001338125">
    <property type="component" value="Unassembled WGS sequence"/>
</dbReference>
<proteinExistence type="predicted"/>
<evidence type="ECO:0000313" key="1">
    <source>
        <dbReference type="EMBL" id="KAK5991384.1"/>
    </source>
</evidence>